<reference evidence="1 2" key="1">
    <citation type="submission" date="2016-10" db="EMBL/GenBank/DDBJ databases">
        <authorList>
            <person name="de Groot N.N."/>
        </authorList>
    </citation>
    <scope>NUCLEOTIDE SEQUENCE [LARGE SCALE GENOMIC DNA]</scope>
    <source>
        <strain evidence="1 2">ATCC 700224</strain>
    </source>
</reference>
<dbReference type="AlphaFoldDB" id="A0A1G6XUY6"/>
<dbReference type="Gene3D" id="3.10.450.40">
    <property type="match status" value="1"/>
</dbReference>
<dbReference type="STRING" id="69960.SAMN05421720_101647"/>
<evidence type="ECO:0008006" key="3">
    <source>
        <dbReference type="Google" id="ProtNLM"/>
    </source>
</evidence>
<keyword evidence="2" id="KW-1185">Reference proteome</keyword>
<dbReference type="RefSeq" id="WP_092781902.1">
    <property type="nucleotide sequence ID" value="NZ_FNAP01000001.1"/>
</dbReference>
<accession>A0A1G6XUY6</accession>
<sequence>MTANRALWGRDLMLDYRHGGFYEDADLVPATRSEGPGHLTDLAVASEVDAAVQAVANRLKTRMGELAPLGHPDYGSRHHELMGQPNVERTRNLIKLYVLQALKREPRIEKVIRCDVTAAHAPPREVVRIVLALKLIGVQAPANLVVPFSLEAS</sequence>
<protein>
    <recommendedName>
        <fullName evidence="3">Phage baseplate assembly protein W</fullName>
    </recommendedName>
</protein>
<dbReference type="SUPFAM" id="SSF160719">
    <property type="entry name" value="gpW/gp25-like"/>
    <property type="match status" value="1"/>
</dbReference>
<evidence type="ECO:0000313" key="2">
    <source>
        <dbReference type="Proteomes" id="UP000199412"/>
    </source>
</evidence>
<gene>
    <name evidence="1" type="ORF">SAMN05421720_101647</name>
</gene>
<name>A0A1G6XUY6_9PROT</name>
<dbReference type="Proteomes" id="UP000199412">
    <property type="component" value="Unassembled WGS sequence"/>
</dbReference>
<dbReference type="EMBL" id="FNAP01000001">
    <property type="protein sequence ID" value="SDD81979.1"/>
    <property type="molecule type" value="Genomic_DNA"/>
</dbReference>
<evidence type="ECO:0000313" key="1">
    <source>
        <dbReference type="EMBL" id="SDD81979.1"/>
    </source>
</evidence>
<organism evidence="1 2">
    <name type="scientific">Rhodospira trueperi</name>
    <dbReference type="NCBI Taxonomy" id="69960"/>
    <lineage>
        <taxon>Bacteria</taxon>
        <taxon>Pseudomonadati</taxon>
        <taxon>Pseudomonadota</taxon>
        <taxon>Alphaproteobacteria</taxon>
        <taxon>Rhodospirillales</taxon>
        <taxon>Rhodospirillaceae</taxon>
        <taxon>Rhodospira</taxon>
    </lineage>
</organism>
<proteinExistence type="predicted"/>